<dbReference type="PANTHER" id="PTHR11590">
    <property type="entry name" value="PROTEIN-GLUTAMINE GAMMA-GLUTAMYLTRANSFERASE"/>
    <property type="match status" value="1"/>
</dbReference>
<reference evidence="2" key="1">
    <citation type="submission" date="2019-08" db="EMBL/GenBank/DDBJ databases">
        <title>The improved chromosome-level genome for the pearl oyster Pinctada fucata martensii using PacBio sequencing and Hi-C.</title>
        <authorList>
            <person name="Zheng Z."/>
        </authorList>
    </citation>
    <scope>NUCLEOTIDE SEQUENCE</scope>
    <source>
        <strain evidence="2">ZZ-2019</strain>
        <tissue evidence="2">Adductor muscle</tissue>
    </source>
</reference>
<dbReference type="AlphaFoldDB" id="A0AA89BPW3"/>
<dbReference type="PANTHER" id="PTHR11590:SF40">
    <property type="entry name" value="HEMOCYTE PROTEIN-GLUTAMINE GAMMA-GLUTAMYLTRANSFERASE-LIKE PROTEIN"/>
    <property type="match status" value="1"/>
</dbReference>
<dbReference type="SMART" id="SM00460">
    <property type="entry name" value="TGc"/>
    <property type="match status" value="1"/>
</dbReference>
<dbReference type="InterPro" id="IPR050779">
    <property type="entry name" value="Transglutaminase"/>
</dbReference>
<dbReference type="PROSITE" id="PS00547">
    <property type="entry name" value="TRANSGLUTAMINASES"/>
    <property type="match status" value="1"/>
</dbReference>
<comment type="caution">
    <text evidence="2">The sequence shown here is derived from an EMBL/GenBank/DDBJ whole genome shotgun (WGS) entry which is preliminary data.</text>
</comment>
<evidence type="ECO:0000259" key="1">
    <source>
        <dbReference type="SMART" id="SM00460"/>
    </source>
</evidence>
<dbReference type="InterPro" id="IPR038765">
    <property type="entry name" value="Papain-like_cys_pep_sf"/>
</dbReference>
<evidence type="ECO:0000313" key="2">
    <source>
        <dbReference type="EMBL" id="KAK3086757.1"/>
    </source>
</evidence>
<dbReference type="SUPFAM" id="SSF54001">
    <property type="entry name" value="Cysteine proteinases"/>
    <property type="match status" value="1"/>
</dbReference>
<dbReference type="InterPro" id="IPR036985">
    <property type="entry name" value="Transglutaminase-like_sf"/>
</dbReference>
<protein>
    <recommendedName>
        <fullName evidence="1">Transglutaminase-like domain-containing protein</fullName>
    </recommendedName>
</protein>
<evidence type="ECO:0000313" key="3">
    <source>
        <dbReference type="Proteomes" id="UP001186944"/>
    </source>
</evidence>
<dbReference type="Pfam" id="PF01841">
    <property type="entry name" value="Transglut_core"/>
    <property type="match status" value="1"/>
</dbReference>
<gene>
    <name evidence="2" type="ORF">FSP39_022876</name>
</gene>
<accession>A0AA89BPW3</accession>
<dbReference type="GO" id="GO:0003810">
    <property type="term" value="F:protein-glutamine gamma-glutamyltransferase activity"/>
    <property type="evidence" value="ECO:0007669"/>
    <property type="project" value="TreeGrafter"/>
</dbReference>
<proteinExistence type="predicted"/>
<feature type="domain" description="Transglutaminase-like" evidence="1">
    <location>
        <begin position="47"/>
        <end position="145"/>
    </location>
</feature>
<keyword evidence="3" id="KW-1185">Reference proteome</keyword>
<dbReference type="Proteomes" id="UP001186944">
    <property type="component" value="Unassembled WGS sequence"/>
</dbReference>
<sequence>MLSYHFIHIQINNKVLEGNWTGNYEGGEKPTHWNGSDAILERYAETGKIVKFGQCWVFSAVTVTVCRALGIPCKSVTCIGSAHDTDDSTCIDEYYAENEEGDMEKSKYYTSDSIWNFHVWNEIFVKRSDLHDRTFDGWQVIDATPQEETSENLFKGAYACGPASVMAIKKGLCNRGFDAKFIFAEVNADVAKWKKKGWNWEIFGIDSKKQVESNVFSSLTFYVFRNGSNRM</sequence>
<organism evidence="2 3">
    <name type="scientific">Pinctada imbricata</name>
    <name type="common">Atlantic pearl-oyster</name>
    <name type="synonym">Pinctada martensii</name>
    <dbReference type="NCBI Taxonomy" id="66713"/>
    <lineage>
        <taxon>Eukaryota</taxon>
        <taxon>Metazoa</taxon>
        <taxon>Spiralia</taxon>
        <taxon>Lophotrochozoa</taxon>
        <taxon>Mollusca</taxon>
        <taxon>Bivalvia</taxon>
        <taxon>Autobranchia</taxon>
        <taxon>Pteriomorphia</taxon>
        <taxon>Pterioida</taxon>
        <taxon>Pterioidea</taxon>
        <taxon>Pteriidae</taxon>
        <taxon>Pinctada</taxon>
    </lineage>
</organism>
<dbReference type="Gene3D" id="3.90.260.10">
    <property type="entry name" value="Transglutaminase-like"/>
    <property type="match status" value="1"/>
</dbReference>
<dbReference type="InterPro" id="IPR013808">
    <property type="entry name" value="Transglutaminase_AS"/>
</dbReference>
<name>A0AA89BPW3_PINIB</name>
<dbReference type="InterPro" id="IPR002931">
    <property type="entry name" value="Transglutaminase-like"/>
</dbReference>
<dbReference type="EMBL" id="VSWD01000012">
    <property type="protein sequence ID" value="KAK3086757.1"/>
    <property type="molecule type" value="Genomic_DNA"/>
</dbReference>